<proteinExistence type="predicted"/>
<name>A0ACB9G9V5_CICIN</name>
<comment type="caution">
    <text evidence="1">The sequence shown here is derived from an EMBL/GenBank/DDBJ whole genome shotgun (WGS) entry which is preliminary data.</text>
</comment>
<organism evidence="1 2">
    <name type="scientific">Cichorium intybus</name>
    <name type="common">Chicory</name>
    <dbReference type="NCBI Taxonomy" id="13427"/>
    <lineage>
        <taxon>Eukaryota</taxon>
        <taxon>Viridiplantae</taxon>
        <taxon>Streptophyta</taxon>
        <taxon>Embryophyta</taxon>
        <taxon>Tracheophyta</taxon>
        <taxon>Spermatophyta</taxon>
        <taxon>Magnoliopsida</taxon>
        <taxon>eudicotyledons</taxon>
        <taxon>Gunneridae</taxon>
        <taxon>Pentapetalae</taxon>
        <taxon>asterids</taxon>
        <taxon>campanulids</taxon>
        <taxon>Asterales</taxon>
        <taxon>Asteraceae</taxon>
        <taxon>Cichorioideae</taxon>
        <taxon>Cichorieae</taxon>
        <taxon>Cichoriinae</taxon>
        <taxon>Cichorium</taxon>
    </lineage>
</organism>
<reference evidence="2" key="1">
    <citation type="journal article" date="2022" name="Mol. Ecol. Resour.">
        <title>The genomes of chicory, endive, great burdock and yacon provide insights into Asteraceae palaeo-polyploidization history and plant inulin production.</title>
        <authorList>
            <person name="Fan W."/>
            <person name="Wang S."/>
            <person name="Wang H."/>
            <person name="Wang A."/>
            <person name="Jiang F."/>
            <person name="Liu H."/>
            <person name="Zhao H."/>
            <person name="Xu D."/>
            <person name="Zhang Y."/>
        </authorList>
    </citation>
    <scope>NUCLEOTIDE SEQUENCE [LARGE SCALE GENOMIC DNA]</scope>
    <source>
        <strain evidence="2">cv. Punajuju</strain>
    </source>
</reference>
<accession>A0ACB9G9V5</accession>
<dbReference type="Proteomes" id="UP001055811">
    <property type="component" value="Linkage Group LG02"/>
</dbReference>
<keyword evidence="2" id="KW-1185">Reference proteome</keyword>
<sequence>MDKVRATIQHEIDSFSRMSCVSVCVDLCCFLQKIEGERRRKPTSRATAGGDGWSAFADAGGAMAARV</sequence>
<reference evidence="1 2" key="2">
    <citation type="journal article" date="2022" name="Mol. Ecol. Resour.">
        <title>The genomes of chicory, endive, great burdock and yacon provide insights into Asteraceae paleo-polyploidization history and plant inulin production.</title>
        <authorList>
            <person name="Fan W."/>
            <person name="Wang S."/>
            <person name="Wang H."/>
            <person name="Wang A."/>
            <person name="Jiang F."/>
            <person name="Liu H."/>
            <person name="Zhao H."/>
            <person name="Xu D."/>
            <person name="Zhang Y."/>
        </authorList>
    </citation>
    <scope>NUCLEOTIDE SEQUENCE [LARGE SCALE GENOMIC DNA]</scope>
    <source>
        <strain evidence="2">cv. Punajuju</strain>
        <tissue evidence="1">Leaves</tissue>
    </source>
</reference>
<protein>
    <submittedName>
        <fullName evidence="1">Uncharacterized protein</fullName>
    </submittedName>
</protein>
<evidence type="ECO:0000313" key="2">
    <source>
        <dbReference type="Proteomes" id="UP001055811"/>
    </source>
</evidence>
<gene>
    <name evidence="1" type="ORF">L2E82_10365</name>
</gene>
<dbReference type="EMBL" id="CM042010">
    <property type="protein sequence ID" value="KAI3780384.1"/>
    <property type="molecule type" value="Genomic_DNA"/>
</dbReference>
<evidence type="ECO:0000313" key="1">
    <source>
        <dbReference type="EMBL" id="KAI3780384.1"/>
    </source>
</evidence>